<name>A0A1Y2FCZ5_9BASI</name>
<protein>
    <submittedName>
        <fullName evidence="5">S-adenosyl-L-methionine-dependent methyltransferase</fullName>
    </submittedName>
</protein>
<sequence>MAFRLFSSTSSRLSTRCMSTQRGNNFTGWAEQQFGASGSSGLYDRARPSYPLEAREAIYAHLPPHSTAVELGSGTGIFSRLLLADGGGKLEKLISTEPSAGMREGWSKALTQMKDRDESVKFEIVDGLFDKIDRPDASADLVIVAQAFHWVGHDGTSAIAEIARVLKPGAVAIFIWNLEDREQDWVAKLRDLYEVHEAGTPQYRHFYWKSVYDTPVYKANFEPYEKTEYRRSLPTCEDLVVDRVLSKSYITALDEKTKGDLSEKVRELVKKAEDKVWIDEGSGTFEYPYVTDMFVMKKKAQA</sequence>
<feature type="domain" description="Methyltransferase type 11" evidence="4">
    <location>
        <begin position="70"/>
        <end position="174"/>
    </location>
</feature>
<dbReference type="STRING" id="106004.A0A1Y2FCZ5"/>
<evidence type="ECO:0000256" key="3">
    <source>
        <dbReference type="ARBA" id="ARBA00022679"/>
    </source>
</evidence>
<dbReference type="InParanoid" id="A0A1Y2FCZ5"/>
<dbReference type="FunCoup" id="A0A1Y2FCZ5">
    <property type="interactions" value="196"/>
</dbReference>
<dbReference type="InterPro" id="IPR013216">
    <property type="entry name" value="Methyltransf_11"/>
</dbReference>
<dbReference type="OrthoDB" id="66144at2759"/>
<organism evidence="5 6">
    <name type="scientific">Leucosporidium creatinivorum</name>
    <dbReference type="NCBI Taxonomy" id="106004"/>
    <lineage>
        <taxon>Eukaryota</taxon>
        <taxon>Fungi</taxon>
        <taxon>Dikarya</taxon>
        <taxon>Basidiomycota</taxon>
        <taxon>Pucciniomycotina</taxon>
        <taxon>Microbotryomycetes</taxon>
        <taxon>Leucosporidiales</taxon>
        <taxon>Leucosporidium</taxon>
    </lineage>
</organism>
<keyword evidence="2 5" id="KW-0489">Methyltransferase</keyword>
<dbReference type="PANTHER" id="PTHR44942:SF4">
    <property type="entry name" value="METHYLTRANSFERASE TYPE 11 DOMAIN-CONTAINING PROTEIN"/>
    <property type="match status" value="1"/>
</dbReference>
<dbReference type="Proteomes" id="UP000193467">
    <property type="component" value="Unassembled WGS sequence"/>
</dbReference>
<gene>
    <name evidence="5" type="ORF">BCR35DRAFT_303958</name>
</gene>
<dbReference type="InterPro" id="IPR029063">
    <property type="entry name" value="SAM-dependent_MTases_sf"/>
</dbReference>
<keyword evidence="6" id="KW-1185">Reference proteome</keyword>
<evidence type="ECO:0000256" key="2">
    <source>
        <dbReference type="ARBA" id="ARBA00022603"/>
    </source>
</evidence>
<keyword evidence="3 5" id="KW-0808">Transferase</keyword>
<reference evidence="5 6" key="1">
    <citation type="submission" date="2016-07" db="EMBL/GenBank/DDBJ databases">
        <title>Pervasive Adenine N6-methylation of Active Genes in Fungi.</title>
        <authorList>
            <consortium name="DOE Joint Genome Institute"/>
            <person name="Mondo S.J."/>
            <person name="Dannebaum R.O."/>
            <person name="Kuo R.C."/>
            <person name="Labutti K."/>
            <person name="Haridas S."/>
            <person name="Kuo A."/>
            <person name="Salamov A."/>
            <person name="Ahrendt S.R."/>
            <person name="Lipzen A."/>
            <person name="Sullivan W."/>
            <person name="Andreopoulos W.B."/>
            <person name="Clum A."/>
            <person name="Lindquist E."/>
            <person name="Daum C."/>
            <person name="Ramamoorthy G.K."/>
            <person name="Gryganskyi A."/>
            <person name="Culley D."/>
            <person name="Magnuson J.K."/>
            <person name="James T.Y."/>
            <person name="O'Malley M.A."/>
            <person name="Stajich J.E."/>
            <person name="Spatafora J.W."/>
            <person name="Visel A."/>
            <person name="Grigoriev I.V."/>
        </authorList>
    </citation>
    <scope>NUCLEOTIDE SEQUENCE [LARGE SCALE GENOMIC DNA]</scope>
    <source>
        <strain evidence="5 6">62-1032</strain>
    </source>
</reference>
<dbReference type="GO" id="GO:0008757">
    <property type="term" value="F:S-adenosylmethionine-dependent methyltransferase activity"/>
    <property type="evidence" value="ECO:0007669"/>
    <property type="project" value="InterPro"/>
</dbReference>
<dbReference type="InterPro" id="IPR051052">
    <property type="entry name" value="Diverse_substrate_MTase"/>
</dbReference>
<comment type="similarity">
    <text evidence="1">Belongs to the methyltransferase superfamily.</text>
</comment>
<dbReference type="Pfam" id="PF08241">
    <property type="entry name" value="Methyltransf_11"/>
    <property type="match status" value="1"/>
</dbReference>
<dbReference type="GO" id="GO:0032259">
    <property type="term" value="P:methylation"/>
    <property type="evidence" value="ECO:0007669"/>
    <property type="project" value="UniProtKB-KW"/>
</dbReference>
<evidence type="ECO:0000259" key="4">
    <source>
        <dbReference type="Pfam" id="PF08241"/>
    </source>
</evidence>
<comment type="caution">
    <text evidence="5">The sequence shown here is derived from an EMBL/GenBank/DDBJ whole genome shotgun (WGS) entry which is preliminary data.</text>
</comment>
<dbReference type="SUPFAM" id="SSF53335">
    <property type="entry name" value="S-adenosyl-L-methionine-dependent methyltransferases"/>
    <property type="match status" value="1"/>
</dbReference>
<evidence type="ECO:0000313" key="6">
    <source>
        <dbReference type="Proteomes" id="UP000193467"/>
    </source>
</evidence>
<evidence type="ECO:0000313" key="5">
    <source>
        <dbReference type="EMBL" id="ORY81799.1"/>
    </source>
</evidence>
<dbReference type="CDD" id="cd02440">
    <property type="entry name" value="AdoMet_MTases"/>
    <property type="match status" value="1"/>
</dbReference>
<dbReference type="PANTHER" id="PTHR44942">
    <property type="entry name" value="METHYLTRANSF_11 DOMAIN-CONTAINING PROTEIN"/>
    <property type="match status" value="1"/>
</dbReference>
<accession>A0A1Y2FCZ5</accession>
<dbReference type="Gene3D" id="3.40.50.150">
    <property type="entry name" value="Vaccinia Virus protein VP39"/>
    <property type="match status" value="1"/>
</dbReference>
<dbReference type="AlphaFoldDB" id="A0A1Y2FCZ5"/>
<dbReference type="EMBL" id="MCGR01000022">
    <property type="protein sequence ID" value="ORY81799.1"/>
    <property type="molecule type" value="Genomic_DNA"/>
</dbReference>
<evidence type="ECO:0000256" key="1">
    <source>
        <dbReference type="ARBA" id="ARBA00008361"/>
    </source>
</evidence>
<proteinExistence type="inferred from homology"/>